<evidence type="ECO:0000313" key="1">
    <source>
        <dbReference type="EMBL" id="TVZ63146.1"/>
    </source>
</evidence>
<proteinExistence type="predicted"/>
<protein>
    <submittedName>
        <fullName evidence="1">Uncharacterized protein</fullName>
    </submittedName>
</protein>
<gene>
    <name evidence="1" type="ORF">BCL32_3267</name>
</gene>
<organism evidence="1 2">
    <name type="scientific">Rhizobium mongolense USDA 1844</name>
    <dbReference type="NCBI Taxonomy" id="1079460"/>
    <lineage>
        <taxon>Bacteria</taxon>
        <taxon>Pseudomonadati</taxon>
        <taxon>Pseudomonadota</taxon>
        <taxon>Alphaproteobacteria</taxon>
        <taxon>Hyphomicrobiales</taxon>
        <taxon>Rhizobiaceae</taxon>
        <taxon>Rhizobium/Agrobacterium group</taxon>
        <taxon>Rhizobium</taxon>
    </lineage>
</organism>
<sequence length="68" mass="7553">MWVRLEDEEINQILRLIPAGSLADKLREKPHPDTSAFVGAVETDDELEVDPDAVISRGNDGAFVMSWS</sequence>
<reference evidence="1 2" key="1">
    <citation type="submission" date="2019-06" db="EMBL/GenBank/DDBJ databases">
        <title>Pac Bio to generate improved reference genome sequences for organisms with transposon mutant libraries (support for FEBA project).</title>
        <authorList>
            <person name="Blow M."/>
        </authorList>
    </citation>
    <scope>NUCLEOTIDE SEQUENCE [LARGE SCALE GENOMIC DNA]</scope>
    <source>
        <strain evidence="1 2">USDA 1844</strain>
    </source>
</reference>
<dbReference type="AlphaFoldDB" id="A0A559SLC8"/>
<dbReference type="Proteomes" id="UP000319824">
    <property type="component" value="Unassembled WGS sequence"/>
</dbReference>
<comment type="caution">
    <text evidence="1">The sequence shown here is derived from an EMBL/GenBank/DDBJ whole genome shotgun (WGS) entry which is preliminary data.</text>
</comment>
<evidence type="ECO:0000313" key="2">
    <source>
        <dbReference type="Proteomes" id="UP000319824"/>
    </source>
</evidence>
<name>A0A559SLC8_9HYPH</name>
<dbReference type="EMBL" id="VISO01000003">
    <property type="protein sequence ID" value="TVZ63146.1"/>
    <property type="molecule type" value="Genomic_DNA"/>
</dbReference>
<accession>A0A559SLC8</accession>